<protein>
    <recommendedName>
        <fullName evidence="3">Addiction module toxin RelE</fullName>
    </recommendedName>
</protein>
<name>A0A2G9YCD5_9BACT</name>
<proteinExistence type="predicted"/>
<dbReference type="EMBL" id="PCRH01000063">
    <property type="protein sequence ID" value="PIP16896.1"/>
    <property type="molecule type" value="Genomic_DNA"/>
</dbReference>
<organism evidence="1 2">
    <name type="scientific">Candidatus Portnoybacteria bacterium CG23_combo_of_CG06-09_8_20_14_all_37_13</name>
    <dbReference type="NCBI Taxonomy" id="1974819"/>
    <lineage>
        <taxon>Bacteria</taxon>
        <taxon>Candidatus Portnoyibacteriota</taxon>
    </lineage>
</organism>
<evidence type="ECO:0000313" key="1">
    <source>
        <dbReference type="EMBL" id="PIP16896.1"/>
    </source>
</evidence>
<evidence type="ECO:0000313" key="2">
    <source>
        <dbReference type="Proteomes" id="UP000231480"/>
    </source>
</evidence>
<dbReference type="AlphaFoldDB" id="A0A2G9YCD5"/>
<evidence type="ECO:0008006" key="3">
    <source>
        <dbReference type="Google" id="ProtNLM"/>
    </source>
</evidence>
<gene>
    <name evidence="1" type="ORF">COX44_02885</name>
</gene>
<dbReference type="Proteomes" id="UP000231480">
    <property type="component" value="Unassembled WGS sequence"/>
</dbReference>
<reference evidence="1 2" key="1">
    <citation type="submission" date="2017-09" db="EMBL/GenBank/DDBJ databases">
        <title>Depth-based differentiation of microbial function through sediment-hosted aquifers and enrichment of novel symbionts in the deep terrestrial subsurface.</title>
        <authorList>
            <person name="Probst A.J."/>
            <person name="Ladd B."/>
            <person name="Jarett J.K."/>
            <person name="Geller-Mcgrath D.E."/>
            <person name="Sieber C.M."/>
            <person name="Emerson J.B."/>
            <person name="Anantharaman K."/>
            <person name="Thomas B.C."/>
            <person name="Malmstrom R."/>
            <person name="Stieglmeier M."/>
            <person name="Klingl A."/>
            <person name="Woyke T."/>
            <person name="Ryan C.M."/>
            <person name="Banfield J.F."/>
        </authorList>
    </citation>
    <scope>NUCLEOTIDE SEQUENCE [LARGE SCALE GENOMIC DNA]</scope>
    <source>
        <strain evidence="1">CG23_combo_of_CG06-09_8_20_14_all_37_13</strain>
    </source>
</reference>
<sequence length="85" mass="10278">MNFRSTAEFQKDFKRLSKKFISLDNDLIEFKKILNEEPLGIGKHFNIITKTDYLYIVKARFFCKSLKKKDLRVIYVYIENHQIKD</sequence>
<comment type="caution">
    <text evidence="1">The sequence shown here is derived from an EMBL/GenBank/DDBJ whole genome shotgun (WGS) entry which is preliminary data.</text>
</comment>
<accession>A0A2G9YCD5</accession>